<keyword evidence="4" id="KW-1185">Reference proteome</keyword>
<protein>
    <submittedName>
        <fullName evidence="3">Uncharacterized protein</fullName>
    </submittedName>
</protein>
<keyword evidence="2" id="KW-0812">Transmembrane</keyword>
<keyword evidence="2" id="KW-0472">Membrane</keyword>
<gene>
    <name evidence="3" type="ORF">SCA03_16680</name>
</gene>
<evidence type="ECO:0000256" key="2">
    <source>
        <dbReference type="SAM" id="Phobius"/>
    </source>
</evidence>
<comment type="caution">
    <text evidence="3">The sequence shown here is derived from an EMBL/GenBank/DDBJ whole genome shotgun (WGS) entry which is preliminary data.</text>
</comment>
<name>A0A4Y3QWR5_STRCI</name>
<dbReference type="EMBL" id="BJMM01000006">
    <property type="protein sequence ID" value="GEB49117.1"/>
    <property type="molecule type" value="Genomic_DNA"/>
</dbReference>
<evidence type="ECO:0000313" key="4">
    <source>
        <dbReference type="Proteomes" id="UP000319210"/>
    </source>
</evidence>
<evidence type="ECO:0000256" key="1">
    <source>
        <dbReference type="SAM" id="MobiDB-lite"/>
    </source>
</evidence>
<reference evidence="3 4" key="1">
    <citation type="submission" date="2019-06" db="EMBL/GenBank/DDBJ databases">
        <title>Whole genome shotgun sequence of Streptomyces cacaoi subsp. cacaoi NBRC 12748.</title>
        <authorList>
            <person name="Hosoyama A."/>
            <person name="Uohara A."/>
            <person name="Ohji S."/>
            <person name="Ichikawa N."/>
        </authorList>
    </citation>
    <scope>NUCLEOTIDE SEQUENCE [LARGE SCALE GENOMIC DNA]</scope>
    <source>
        <strain evidence="3 4">NBRC 12748</strain>
    </source>
</reference>
<dbReference type="AlphaFoldDB" id="A0A4Y3QWR5"/>
<accession>A0A4Y3QWR5</accession>
<feature type="transmembrane region" description="Helical" evidence="2">
    <location>
        <begin position="95"/>
        <end position="111"/>
    </location>
</feature>
<dbReference type="RefSeq" id="WP_141275278.1">
    <property type="nucleotide sequence ID" value="NZ_BJMM01000006.1"/>
</dbReference>
<feature type="region of interest" description="Disordered" evidence="1">
    <location>
        <begin position="57"/>
        <end position="76"/>
    </location>
</feature>
<feature type="transmembrane region" description="Helical" evidence="2">
    <location>
        <begin position="117"/>
        <end position="137"/>
    </location>
</feature>
<proteinExistence type="predicted"/>
<sequence>MSEQPSSRNELDGSVGGHVVQAGAIHGDVVLPASSALTPDEAELRRRSVQRELRRLDEEDAARERQETERRRRQERRQKELAEYLNVVRRKHRRYVILLVLTAATGVWVTVEADGMAGWAGACWLAIFTLLMSNLWWPRWKVLRDVKAGRAVQVPADRGTW</sequence>
<organism evidence="3 4">
    <name type="scientific">Streptomyces cacaoi</name>
    <dbReference type="NCBI Taxonomy" id="1898"/>
    <lineage>
        <taxon>Bacteria</taxon>
        <taxon>Bacillati</taxon>
        <taxon>Actinomycetota</taxon>
        <taxon>Actinomycetes</taxon>
        <taxon>Kitasatosporales</taxon>
        <taxon>Streptomycetaceae</taxon>
        <taxon>Streptomyces</taxon>
    </lineage>
</organism>
<dbReference type="OrthoDB" id="9894089at2"/>
<dbReference type="Proteomes" id="UP000319210">
    <property type="component" value="Unassembled WGS sequence"/>
</dbReference>
<evidence type="ECO:0000313" key="3">
    <source>
        <dbReference type="EMBL" id="GEB49117.1"/>
    </source>
</evidence>
<keyword evidence="2" id="KW-1133">Transmembrane helix</keyword>